<evidence type="ECO:0000313" key="16">
    <source>
        <dbReference type="Proteomes" id="UP000019402"/>
    </source>
</evidence>
<keyword evidence="8 15" id="KW-0675">Receptor</keyword>
<organism evidence="15 16">
    <name type="scientific">Saccharicrinis fermentans DSM 9555 = JCM 21142</name>
    <dbReference type="NCBI Taxonomy" id="869213"/>
    <lineage>
        <taxon>Bacteria</taxon>
        <taxon>Pseudomonadati</taxon>
        <taxon>Bacteroidota</taxon>
        <taxon>Bacteroidia</taxon>
        <taxon>Marinilabiliales</taxon>
        <taxon>Marinilabiliaceae</taxon>
        <taxon>Saccharicrinis</taxon>
    </lineage>
</organism>
<dbReference type="Gene3D" id="2.170.130.10">
    <property type="entry name" value="TonB-dependent receptor, plug domain"/>
    <property type="match status" value="1"/>
</dbReference>
<dbReference type="eggNOG" id="COG4771">
    <property type="taxonomic scope" value="Bacteria"/>
</dbReference>
<keyword evidence="7 10" id="KW-0472">Membrane</keyword>
<feature type="chain" id="PRO_5004903958" evidence="12">
    <location>
        <begin position="23"/>
        <end position="802"/>
    </location>
</feature>
<dbReference type="PANTHER" id="PTHR30069:SF29">
    <property type="entry name" value="HEMOGLOBIN AND HEMOGLOBIN-HAPTOGLOBIN-BINDING PROTEIN 1-RELATED"/>
    <property type="match status" value="1"/>
</dbReference>
<proteinExistence type="inferred from homology"/>
<dbReference type="Proteomes" id="UP000019402">
    <property type="component" value="Unassembled WGS sequence"/>
</dbReference>
<accession>W7Y411</accession>
<reference evidence="15 16" key="1">
    <citation type="journal article" date="2014" name="Genome Announc.">
        <title>Draft Genome Sequence of Cytophaga fermentans JCM 21142T, a Facultative Anaerobe Isolated from Marine Mud.</title>
        <authorList>
            <person name="Starns D."/>
            <person name="Oshima K."/>
            <person name="Suda W."/>
            <person name="Iino T."/>
            <person name="Yuki M."/>
            <person name="Inoue J."/>
            <person name="Kitamura K."/>
            <person name="Iida T."/>
            <person name="Darby A."/>
            <person name="Hattori M."/>
            <person name="Ohkuma M."/>
        </authorList>
    </citation>
    <scope>NUCLEOTIDE SEQUENCE [LARGE SCALE GENOMIC DNA]</scope>
    <source>
        <strain evidence="15 16">JCM 21142</strain>
    </source>
</reference>
<dbReference type="STRING" id="869213.GCA_000517085_04234"/>
<dbReference type="AlphaFoldDB" id="W7Y411"/>
<keyword evidence="5 12" id="KW-0732">Signal</keyword>
<evidence type="ECO:0000256" key="5">
    <source>
        <dbReference type="ARBA" id="ARBA00022729"/>
    </source>
</evidence>
<comment type="similarity">
    <text evidence="10 11">Belongs to the TonB-dependent receptor family.</text>
</comment>
<evidence type="ECO:0000256" key="11">
    <source>
        <dbReference type="RuleBase" id="RU003357"/>
    </source>
</evidence>
<dbReference type="Pfam" id="PF00593">
    <property type="entry name" value="TonB_dep_Rec_b-barrel"/>
    <property type="match status" value="1"/>
</dbReference>
<evidence type="ECO:0000256" key="10">
    <source>
        <dbReference type="PROSITE-ProRule" id="PRU01360"/>
    </source>
</evidence>
<evidence type="ECO:0000256" key="6">
    <source>
        <dbReference type="ARBA" id="ARBA00023077"/>
    </source>
</evidence>
<evidence type="ECO:0000256" key="8">
    <source>
        <dbReference type="ARBA" id="ARBA00023170"/>
    </source>
</evidence>
<evidence type="ECO:0000256" key="3">
    <source>
        <dbReference type="ARBA" id="ARBA00022452"/>
    </source>
</evidence>
<dbReference type="InterPro" id="IPR010917">
    <property type="entry name" value="TonB_rcpt_CS"/>
</dbReference>
<evidence type="ECO:0000259" key="13">
    <source>
        <dbReference type="Pfam" id="PF00593"/>
    </source>
</evidence>
<keyword evidence="4 10" id="KW-0812">Transmembrane</keyword>
<evidence type="ECO:0000256" key="2">
    <source>
        <dbReference type="ARBA" id="ARBA00022448"/>
    </source>
</evidence>
<keyword evidence="9 10" id="KW-0998">Cell outer membrane</keyword>
<evidence type="ECO:0000259" key="14">
    <source>
        <dbReference type="Pfam" id="PF07715"/>
    </source>
</evidence>
<evidence type="ECO:0000313" key="15">
    <source>
        <dbReference type="EMBL" id="GAF02797.1"/>
    </source>
</evidence>
<dbReference type="GO" id="GO:0015344">
    <property type="term" value="F:siderophore uptake transmembrane transporter activity"/>
    <property type="evidence" value="ECO:0007669"/>
    <property type="project" value="TreeGrafter"/>
</dbReference>
<evidence type="ECO:0000256" key="1">
    <source>
        <dbReference type="ARBA" id="ARBA00004571"/>
    </source>
</evidence>
<feature type="domain" description="TonB-dependent receptor plug" evidence="14">
    <location>
        <begin position="114"/>
        <end position="221"/>
    </location>
</feature>
<dbReference type="GO" id="GO:0044718">
    <property type="term" value="P:siderophore transmembrane transport"/>
    <property type="evidence" value="ECO:0007669"/>
    <property type="project" value="TreeGrafter"/>
</dbReference>
<dbReference type="InterPro" id="IPR012910">
    <property type="entry name" value="Plug_dom"/>
</dbReference>
<dbReference type="InterPro" id="IPR037066">
    <property type="entry name" value="Plug_dom_sf"/>
</dbReference>
<sequence>MYQIHKHCLLFTFLLICVSPLAQTIKVVDADIHMPVSNVMVFDETETMTAGTNDDGIVDISLFKRDAHLWFKHPAYELYVLSSKKQLPKYITLCPKIFTLDEFVVSASRTQENKKNIPYFLKSVQPRTIQFKNTPTAADILSSSGYVAVQKSQSGGGSPILRGFEANRVLLVMDGIRMNNAIYRSGHLQNSITIDPYVLENTEILFGPSSVMYGSDALGGVVRYFSKDPILSNNDLTELSVESSIQSMSASNSTKANIHINAGFKHWASLSSFTYSDFGDIKMGKNKSSNVPDNWGKVFHYAQRINGIDSMITNKDPYTQPYTGYQQYDLLQKFKFATSRNHAVIFNFQYSTSSNINRFDALNDYKNNTLKYAQYYYGPQERLLTSAQSKYNKETQWFSSINTIVAYQKIKESRYSRKFNNTNRLSQEEHLEAYSLNLDLVKKLNASSKINYGAEILFNDMSSHGKYTHIETGEHSTASSRYPNGGSFFQSYAIYLNYHKNLHEKVNINTGIRFGYFKYNSTFKADKLFTPIVSNLIMDNKAPSASMGMVYLPRDSWKLSAVIASGYRVPNVDDYGKIRAKNDEISMPNPFLKPEYAFNAELSAEKSFYNENFIVNLTLYNTWLHDAIVREYYNYQGSDSIEYDGDMYRMYINSNQQKAIIKGLSAGMQAQPFHNISVSATLNYTHGQVSSTGEPMGHITPIFGKVTVHYRHKNFKTEFYMHYQGEKKYKDMSPYGEDNEDEGTPGGFPAWQTFNLATQYQLHNAVTIQASVENILDRHYKTFASGISSPGRSLILSLTGRF</sequence>
<dbReference type="PROSITE" id="PS01156">
    <property type="entry name" value="TONB_DEPENDENT_REC_2"/>
    <property type="match status" value="1"/>
</dbReference>
<keyword evidence="6 11" id="KW-0798">TonB box</keyword>
<evidence type="ECO:0000256" key="4">
    <source>
        <dbReference type="ARBA" id="ARBA00022692"/>
    </source>
</evidence>
<evidence type="ECO:0000256" key="9">
    <source>
        <dbReference type="ARBA" id="ARBA00023237"/>
    </source>
</evidence>
<dbReference type="InterPro" id="IPR000531">
    <property type="entry name" value="Beta-barrel_TonB"/>
</dbReference>
<feature type="signal peptide" evidence="12">
    <location>
        <begin position="1"/>
        <end position="22"/>
    </location>
</feature>
<dbReference type="OrthoDB" id="9795928at2"/>
<protein>
    <submittedName>
        <fullName evidence="15">Colicin I receptor</fullName>
    </submittedName>
</protein>
<comment type="subcellular location">
    <subcellularLocation>
        <location evidence="1 10">Cell outer membrane</location>
        <topology evidence="1 10">Multi-pass membrane protein</topology>
    </subcellularLocation>
</comment>
<dbReference type="EMBL" id="BAMD01000014">
    <property type="protein sequence ID" value="GAF02797.1"/>
    <property type="molecule type" value="Genomic_DNA"/>
</dbReference>
<dbReference type="InterPro" id="IPR036942">
    <property type="entry name" value="Beta-barrel_TonB_sf"/>
</dbReference>
<keyword evidence="16" id="KW-1185">Reference proteome</keyword>
<gene>
    <name evidence="15" type="ORF">JCM21142_41442</name>
</gene>
<dbReference type="SUPFAM" id="SSF56935">
    <property type="entry name" value="Porins"/>
    <property type="match status" value="1"/>
</dbReference>
<dbReference type="PROSITE" id="PS52016">
    <property type="entry name" value="TONB_DEPENDENT_REC_3"/>
    <property type="match status" value="1"/>
</dbReference>
<evidence type="ECO:0000256" key="12">
    <source>
        <dbReference type="SAM" id="SignalP"/>
    </source>
</evidence>
<keyword evidence="3 10" id="KW-1134">Transmembrane beta strand</keyword>
<dbReference type="RefSeq" id="WP_027473496.1">
    <property type="nucleotide sequence ID" value="NZ_BAMD01000014.1"/>
</dbReference>
<dbReference type="Pfam" id="PF07715">
    <property type="entry name" value="Plug"/>
    <property type="match status" value="1"/>
</dbReference>
<evidence type="ECO:0000256" key="7">
    <source>
        <dbReference type="ARBA" id="ARBA00023136"/>
    </source>
</evidence>
<dbReference type="Gene3D" id="2.40.170.20">
    <property type="entry name" value="TonB-dependent receptor, beta-barrel domain"/>
    <property type="match status" value="1"/>
</dbReference>
<dbReference type="InterPro" id="IPR039426">
    <property type="entry name" value="TonB-dep_rcpt-like"/>
</dbReference>
<comment type="caution">
    <text evidence="15">The sequence shown here is derived from an EMBL/GenBank/DDBJ whole genome shotgun (WGS) entry which is preliminary data.</text>
</comment>
<dbReference type="PANTHER" id="PTHR30069">
    <property type="entry name" value="TONB-DEPENDENT OUTER MEMBRANE RECEPTOR"/>
    <property type="match status" value="1"/>
</dbReference>
<feature type="domain" description="TonB-dependent receptor-like beta-barrel" evidence="13">
    <location>
        <begin position="338"/>
        <end position="775"/>
    </location>
</feature>
<name>W7Y411_9BACT</name>
<keyword evidence="2 10" id="KW-0813">Transport</keyword>
<dbReference type="GO" id="GO:0009279">
    <property type="term" value="C:cell outer membrane"/>
    <property type="evidence" value="ECO:0007669"/>
    <property type="project" value="UniProtKB-SubCell"/>
</dbReference>